<comment type="caution">
    <text evidence="3">The sequence shown here is derived from an EMBL/GenBank/DDBJ whole genome shotgun (WGS) entry which is preliminary data.</text>
</comment>
<sequence>MTDNQHVGDVHLEVLHQILGAATHEASAAMCRWTNGLITMTLDEVREIPLESVSVEYDFGMEMLTMVVLTLNGDIGGSMILCFDEENGRDLAASLLSSKQRGSGDWSPLERSALCETGNILGCAYLNALTRLMSVELVPSPPYFLQDYGASVLQQALMEQAAIDDQVMICRTRFTRGDQELNWNVFFVPNSQMRQMMEDALHIDA</sequence>
<organism evidence="3 4">
    <name type="scientific">Blastopirellula marina</name>
    <dbReference type="NCBI Taxonomy" id="124"/>
    <lineage>
        <taxon>Bacteria</taxon>
        <taxon>Pseudomonadati</taxon>
        <taxon>Planctomycetota</taxon>
        <taxon>Planctomycetia</taxon>
        <taxon>Pirellulales</taxon>
        <taxon>Pirellulaceae</taxon>
        <taxon>Blastopirellula</taxon>
    </lineage>
</organism>
<dbReference type="InterPro" id="IPR050992">
    <property type="entry name" value="CheZ_family_phosphatases"/>
</dbReference>
<name>A0A2S8GJP6_9BACT</name>
<accession>A0A2S8GJP6</accession>
<dbReference type="GO" id="GO:0016787">
    <property type="term" value="F:hydrolase activity"/>
    <property type="evidence" value="ECO:0007669"/>
    <property type="project" value="UniProtKB-KW"/>
</dbReference>
<dbReference type="Proteomes" id="UP000237819">
    <property type="component" value="Unassembled WGS sequence"/>
</dbReference>
<evidence type="ECO:0000313" key="4">
    <source>
        <dbReference type="Proteomes" id="UP000237819"/>
    </source>
</evidence>
<dbReference type="OrthoDB" id="267798at2"/>
<evidence type="ECO:0000256" key="2">
    <source>
        <dbReference type="ARBA" id="ARBA00022801"/>
    </source>
</evidence>
<evidence type="ECO:0000256" key="1">
    <source>
        <dbReference type="ARBA" id="ARBA00022500"/>
    </source>
</evidence>
<reference evidence="3 4" key="1">
    <citation type="submission" date="2018-02" db="EMBL/GenBank/DDBJ databases">
        <title>Comparative genomes isolates from brazilian mangrove.</title>
        <authorList>
            <person name="Araujo J.E."/>
            <person name="Taketani R.G."/>
            <person name="Silva M.C.P."/>
            <person name="Loureco M.V."/>
            <person name="Andreote F.D."/>
        </authorList>
    </citation>
    <scope>NUCLEOTIDE SEQUENCE [LARGE SCALE GENOMIC DNA]</scope>
    <source>
        <strain evidence="3 4">Nap-Phe MGV</strain>
    </source>
</reference>
<dbReference type="EMBL" id="PUHZ01000018">
    <property type="protein sequence ID" value="PQO44665.1"/>
    <property type="molecule type" value="Genomic_DNA"/>
</dbReference>
<dbReference type="GO" id="GO:0006935">
    <property type="term" value="P:chemotaxis"/>
    <property type="evidence" value="ECO:0007669"/>
    <property type="project" value="UniProtKB-KW"/>
</dbReference>
<dbReference type="Gene3D" id="3.40.1550.10">
    <property type="entry name" value="CheC-like"/>
    <property type="match status" value="1"/>
</dbReference>
<keyword evidence="1" id="KW-0145">Chemotaxis</keyword>
<dbReference type="RefSeq" id="WP_105336839.1">
    <property type="nucleotide sequence ID" value="NZ_PUHZ01000018.1"/>
</dbReference>
<dbReference type="PANTHER" id="PTHR43693:SF1">
    <property type="entry name" value="PROTEIN PHOSPHATASE CHEZ"/>
    <property type="match status" value="1"/>
</dbReference>
<keyword evidence="2" id="KW-0378">Hydrolase</keyword>
<dbReference type="InterPro" id="IPR028976">
    <property type="entry name" value="CheC-like_sf"/>
</dbReference>
<evidence type="ECO:0000313" key="3">
    <source>
        <dbReference type="EMBL" id="PQO44665.1"/>
    </source>
</evidence>
<dbReference type="SUPFAM" id="SSF103039">
    <property type="entry name" value="CheC-like"/>
    <property type="match status" value="1"/>
</dbReference>
<proteinExistence type="predicted"/>
<dbReference type="CDD" id="cd17905">
    <property type="entry name" value="CheC-like"/>
    <property type="match status" value="1"/>
</dbReference>
<gene>
    <name evidence="3" type="ORF">C5Y93_18025</name>
</gene>
<protein>
    <submittedName>
        <fullName evidence="3">Chemotaxis protein</fullName>
    </submittedName>
</protein>
<dbReference type="AlphaFoldDB" id="A0A2S8GJP6"/>
<dbReference type="PANTHER" id="PTHR43693">
    <property type="entry name" value="PROTEIN PHOSPHATASE CHEZ"/>
    <property type="match status" value="1"/>
</dbReference>